<dbReference type="EMBL" id="CCNE01000011">
    <property type="protein sequence ID" value="CDX54389.1"/>
    <property type="molecule type" value="Genomic_DNA"/>
</dbReference>
<name>A0A090G7Z4_MESPL</name>
<evidence type="ECO:0000313" key="2">
    <source>
        <dbReference type="Proteomes" id="UP000046122"/>
    </source>
</evidence>
<reference evidence="1 2" key="1">
    <citation type="submission" date="2014-08" db="EMBL/GenBank/DDBJ databases">
        <authorList>
            <person name="Moulin Lionel"/>
        </authorList>
    </citation>
    <scope>NUCLEOTIDE SEQUENCE [LARGE SCALE GENOMIC DNA]</scope>
</reference>
<accession>A0A090G7Z4</accession>
<protein>
    <recommendedName>
        <fullName evidence="3">Type II toxin-antitoxin system HicA family toxin</fullName>
    </recommendedName>
</protein>
<dbReference type="AlphaFoldDB" id="A0A090G7Z4"/>
<sequence>MSKKLEQMRRNPRGDWSMRDVKAVCDEAGIQCVPPRSGGSHYKIYHSAMADILTVPFKRPIKPVYIRKLVAFIDEAKRHDGQA</sequence>
<proteinExistence type="predicted"/>
<evidence type="ECO:0000313" key="1">
    <source>
        <dbReference type="EMBL" id="CDX54389.1"/>
    </source>
</evidence>
<gene>
    <name evidence="1" type="ORF">MPL3365_190215</name>
</gene>
<organism evidence="1 2">
    <name type="scientific">Mesorhizobium plurifarium</name>
    <dbReference type="NCBI Taxonomy" id="69974"/>
    <lineage>
        <taxon>Bacteria</taxon>
        <taxon>Pseudomonadati</taxon>
        <taxon>Pseudomonadota</taxon>
        <taxon>Alphaproteobacteria</taxon>
        <taxon>Hyphomicrobiales</taxon>
        <taxon>Phyllobacteriaceae</taxon>
        <taxon>Mesorhizobium</taxon>
    </lineage>
</organism>
<dbReference type="Proteomes" id="UP000046122">
    <property type="component" value="Unassembled WGS sequence"/>
</dbReference>
<evidence type="ECO:0008006" key="3">
    <source>
        <dbReference type="Google" id="ProtNLM"/>
    </source>
</evidence>